<dbReference type="VEuPathDB" id="CryptoDB:Cvel_17033"/>
<name>A0A0G4FIH8_9ALVE</name>
<gene>
    <name evidence="2" type="ORF">Cvel_17033</name>
</gene>
<evidence type="ECO:0000256" key="1">
    <source>
        <dbReference type="SAM" id="MobiDB-lite"/>
    </source>
</evidence>
<proteinExistence type="predicted"/>
<dbReference type="AlphaFoldDB" id="A0A0G4FIH8"/>
<accession>A0A0G4FIH8</accession>
<sequence length="70" mass="7394">MEVEDVELYEGGGAEADAVMGISNGAAAEQGGANAQPMVGDGQRLEVEGEHEVREEKGSKCPHNKVKEHM</sequence>
<feature type="region of interest" description="Disordered" evidence="1">
    <location>
        <begin position="49"/>
        <end position="70"/>
    </location>
</feature>
<dbReference type="EMBL" id="CDMZ01000375">
    <property type="protein sequence ID" value="CEM12917.1"/>
    <property type="molecule type" value="Genomic_DNA"/>
</dbReference>
<reference evidence="2" key="1">
    <citation type="submission" date="2014-11" db="EMBL/GenBank/DDBJ databases">
        <authorList>
            <person name="Otto D Thomas"/>
            <person name="Naeem Raeece"/>
        </authorList>
    </citation>
    <scope>NUCLEOTIDE SEQUENCE</scope>
</reference>
<evidence type="ECO:0000313" key="2">
    <source>
        <dbReference type="EMBL" id="CEM12917.1"/>
    </source>
</evidence>
<protein>
    <submittedName>
        <fullName evidence="2">Uncharacterized protein</fullName>
    </submittedName>
</protein>
<organism evidence="2">
    <name type="scientific">Chromera velia CCMP2878</name>
    <dbReference type="NCBI Taxonomy" id="1169474"/>
    <lineage>
        <taxon>Eukaryota</taxon>
        <taxon>Sar</taxon>
        <taxon>Alveolata</taxon>
        <taxon>Colpodellida</taxon>
        <taxon>Chromeraceae</taxon>
        <taxon>Chromera</taxon>
    </lineage>
</organism>